<comment type="caution">
    <text evidence="9">The sequence shown here is derived from an EMBL/GenBank/DDBJ whole genome shotgun (WGS) entry which is preliminary data.</text>
</comment>
<feature type="transmembrane region" description="Helical" evidence="7">
    <location>
        <begin position="103"/>
        <end position="123"/>
    </location>
</feature>
<name>A0A7V8SV86_9BACT</name>
<dbReference type="Proteomes" id="UP000567293">
    <property type="component" value="Unassembled WGS sequence"/>
</dbReference>
<comment type="subcellular location">
    <subcellularLocation>
        <location evidence="1">Cell membrane</location>
        <topology evidence="1">Multi-pass membrane protein</topology>
    </subcellularLocation>
</comment>
<protein>
    <submittedName>
        <fullName evidence="9">DNA translocase FtsK 4TM domain-containing protein</fullName>
    </submittedName>
</protein>
<evidence type="ECO:0000256" key="7">
    <source>
        <dbReference type="SAM" id="Phobius"/>
    </source>
</evidence>
<feature type="compositionally biased region" description="Basic and acidic residues" evidence="6">
    <location>
        <begin position="205"/>
        <end position="223"/>
    </location>
</feature>
<feature type="region of interest" description="Disordered" evidence="6">
    <location>
        <begin position="205"/>
        <end position="260"/>
    </location>
</feature>
<reference evidence="9" key="1">
    <citation type="submission" date="2020-06" db="EMBL/GenBank/DDBJ databases">
        <title>Legume-microbial interactions unlock mineral nutrients during tropical forest succession.</title>
        <authorList>
            <person name="Epihov D.Z."/>
        </authorList>
    </citation>
    <scope>NUCLEOTIDE SEQUENCE [LARGE SCALE GENOMIC DNA]</scope>
    <source>
        <strain evidence="9">Pan2503</strain>
    </source>
</reference>
<evidence type="ECO:0000256" key="6">
    <source>
        <dbReference type="SAM" id="MobiDB-lite"/>
    </source>
</evidence>
<evidence type="ECO:0000313" key="9">
    <source>
        <dbReference type="EMBL" id="MBA0083594.1"/>
    </source>
</evidence>
<evidence type="ECO:0000256" key="4">
    <source>
        <dbReference type="ARBA" id="ARBA00022989"/>
    </source>
</evidence>
<feature type="transmembrane region" description="Helical" evidence="7">
    <location>
        <begin position="67"/>
        <end position="91"/>
    </location>
</feature>
<evidence type="ECO:0000256" key="3">
    <source>
        <dbReference type="ARBA" id="ARBA00022692"/>
    </source>
</evidence>
<keyword evidence="3 7" id="KW-0812">Transmembrane</keyword>
<dbReference type="EMBL" id="JACDQQ010000124">
    <property type="protein sequence ID" value="MBA0083594.1"/>
    <property type="molecule type" value="Genomic_DNA"/>
</dbReference>
<keyword evidence="5 7" id="KW-0472">Membrane</keyword>
<keyword evidence="4 7" id="KW-1133">Transmembrane helix</keyword>
<sequence>MRLLSPTENKRLNELVGFLCISLAVLVALALISYSPRDASFNVSAQPADSGVTNNWMGPVGAYTSDLLFQIFGFSAFLLPLAIAVLGWRWCRSRSLDSQSATLGGYFLLLVSLPSLLALFPFPAVRGALPAGGTVGSLISSELLAGFNFWGALLVAVALFFTSLFMTTRFSFAGTHAWATGPKGPIGAVERLGLLQKAQTRWHSWREHREQQRMRRRVEESRLSGRKPVPPQAISKTALLESGGALANEPEEEEADDKES</sequence>
<feature type="transmembrane region" description="Helical" evidence="7">
    <location>
        <begin position="12"/>
        <end position="34"/>
    </location>
</feature>
<dbReference type="Pfam" id="PF13491">
    <property type="entry name" value="FtsK_4TM"/>
    <property type="match status" value="1"/>
</dbReference>
<feature type="compositionally biased region" description="Acidic residues" evidence="6">
    <location>
        <begin position="249"/>
        <end position="260"/>
    </location>
</feature>
<gene>
    <name evidence="9" type="ORF">HRJ53_01220</name>
</gene>
<accession>A0A7V8SV86</accession>
<feature type="transmembrane region" description="Helical" evidence="7">
    <location>
        <begin position="143"/>
        <end position="166"/>
    </location>
</feature>
<dbReference type="GO" id="GO:0005886">
    <property type="term" value="C:plasma membrane"/>
    <property type="evidence" value="ECO:0007669"/>
    <property type="project" value="UniProtKB-SubCell"/>
</dbReference>
<proteinExistence type="predicted"/>
<evidence type="ECO:0000256" key="1">
    <source>
        <dbReference type="ARBA" id="ARBA00004651"/>
    </source>
</evidence>
<keyword evidence="2" id="KW-1003">Cell membrane</keyword>
<evidence type="ECO:0000259" key="8">
    <source>
        <dbReference type="Pfam" id="PF13491"/>
    </source>
</evidence>
<evidence type="ECO:0000256" key="5">
    <source>
        <dbReference type="ARBA" id="ARBA00023136"/>
    </source>
</evidence>
<dbReference type="InterPro" id="IPR025199">
    <property type="entry name" value="FtsK_4TM"/>
</dbReference>
<feature type="domain" description="DNA translocase FtsK 4TM region" evidence="8">
    <location>
        <begin position="9"/>
        <end position="178"/>
    </location>
</feature>
<organism evidence="9 10">
    <name type="scientific">Candidatus Acidiferrum panamense</name>
    <dbReference type="NCBI Taxonomy" id="2741543"/>
    <lineage>
        <taxon>Bacteria</taxon>
        <taxon>Pseudomonadati</taxon>
        <taxon>Acidobacteriota</taxon>
        <taxon>Terriglobia</taxon>
        <taxon>Candidatus Acidiferrales</taxon>
        <taxon>Candidatus Acidiferrum</taxon>
    </lineage>
</organism>
<feature type="non-terminal residue" evidence="9">
    <location>
        <position position="260"/>
    </location>
</feature>
<evidence type="ECO:0000313" key="10">
    <source>
        <dbReference type="Proteomes" id="UP000567293"/>
    </source>
</evidence>
<keyword evidence="10" id="KW-1185">Reference proteome</keyword>
<dbReference type="AlphaFoldDB" id="A0A7V8SV86"/>
<evidence type="ECO:0000256" key="2">
    <source>
        <dbReference type="ARBA" id="ARBA00022475"/>
    </source>
</evidence>